<dbReference type="SUPFAM" id="SSF52540">
    <property type="entry name" value="P-loop containing nucleoside triphosphate hydrolases"/>
    <property type="match status" value="1"/>
</dbReference>
<dbReference type="PROSITE" id="PS50893">
    <property type="entry name" value="ABC_TRANSPORTER_2"/>
    <property type="match status" value="1"/>
</dbReference>
<sequence>MNLQLTNVGKRYRFEWIFRALTYEFQMGTGYAILGNNGSGKSTLMQVLSGHLSPSKGKLSFSKDNVAISIDNAYKNLSFAAPYIELIEDFTLKEAIDFHWKFKPMKCSQQELIERLDYPKSAQKKAIKFFSSGMQQRLKLALAICSDTSLLLLDEPTITLDRKAVAWYLALLRDYAYHPNRLTIIASNVEEDFQGCTERLNILDYKKRASKSSVV</sequence>
<dbReference type="SMART" id="SM00382">
    <property type="entry name" value="AAA"/>
    <property type="match status" value="1"/>
</dbReference>
<dbReference type="InterPro" id="IPR003593">
    <property type="entry name" value="AAA+_ATPase"/>
</dbReference>
<dbReference type="InterPro" id="IPR003439">
    <property type="entry name" value="ABC_transporter-like_ATP-bd"/>
</dbReference>
<dbReference type="PANTHER" id="PTHR42939">
    <property type="entry name" value="ABC TRANSPORTER ATP-BINDING PROTEIN ALBC-RELATED"/>
    <property type="match status" value="1"/>
</dbReference>
<dbReference type="KEGG" id="aup:AsAng_0032280"/>
<keyword evidence="6" id="KW-1185">Reference proteome</keyword>
<dbReference type="EMBL" id="AP026867">
    <property type="protein sequence ID" value="BDS12505.1"/>
    <property type="molecule type" value="Genomic_DNA"/>
</dbReference>
<evidence type="ECO:0000256" key="2">
    <source>
        <dbReference type="ARBA" id="ARBA00022741"/>
    </source>
</evidence>
<evidence type="ECO:0000256" key="1">
    <source>
        <dbReference type="ARBA" id="ARBA00022448"/>
    </source>
</evidence>
<dbReference type="InterPro" id="IPR017871">
    <property type="entry name" value="ABC_transporter-like_CS"/>
</dbReference>
<keyword evidence="3 5" id="KW-0067">ATP-binding</keyword>
<keyword evidence="1" id="KW-0813">Transport</keyword>
<dbReference type="Pfam" id="PF00005">
    <property type="entry name" value="ABC_tran"/>
    <property type="match status" value="1"/>
</dbReference>
<reference evidence="5" key="1">
    <citation type="submission" date="2022-09" db="EMBL/GenBank/DDBJ databases">
        <title>Aureispira anguillicida sp. nov., isolated from Leptocephalus of Japanese eel Anguilla japonica.</title>
        <authorList>
            <person name="Yuasa K."/>
            <person name="Mekata T."/>
            <person name="Ikunari K."/>
        </authorList>
    </citation>
    <scope>NUCLEOTIDE SEQUENCE</scope>
    <source>
        <strain evidence="5">EL160426</strain>
    </source>
</reference>
<dbReference type="GO" id="GO:0005524">
    <property type="term" value="F:ATP binding"/>
    <property type="evidence" value="ECO:0007669"/>
    <property type="project" value="UniProtKB-KW"/>
</dbReference>
<dbReference type="PANTHER" id="PTHR42939:SF1">
    <property type="entry name" value="ABC TRANSPORTER ATP-BINDING PROTEIN ALBC-RELATED"/>
    <property type="match status" value="1"/>
</dbReference>
<evidence type="ECO:0000256" key="3">
    <source>
        <dbReference type="ARBA" id="ARBA00022840"/>
    </source>
</evidence>
<evidence type="ECO:0000259" key="4">
    <source>
        <dbReference type="PROSITE" id="PS50893"/>
    </source>
</evidence>
<organism evidence="5 6">
    <name type="scientific">Aureispira anguillae</name>
    <dbReference type="NCBI Taxonomy" id="2864201"/>
    <lineage>
        <taxon>Bacteria</taxon>
        <taxon>Pseudomonadati</taxon>
        <taxon>Bacteroidota</taxon>
        <taxon>Saprospiria</taxon>
        <taxon>Saprospirales</taxon>
        <taxon>Saprospiraceae</taxon>
        <taxon>Aureispira</taxon>
    </lineage>
</organism>
<evidence type="ECO:0000313" key="6">
    <source>
        <dbReference type="Proteomes" id="UP001060919"/>
    </source>
</evidence>
<dbReference type="Gene3D" id="3.40.50.300">
    <property type="entry name" value="P-loop containing nucleotide triphosphate hydrolases"/>
    <property type="match status" value="1"/>
</dbReference>
<dbReference type="RefSeq" id="WP_264793570.1">
    <property type="nucleotide sequence ID" value="NZ_AP026867.1"/>
</dbReference>
<dbReference type="InterPro" id="IPR051782">
    <property type="entry name" value="ABC_Transporter_VariousFunc"/>
</dbReference>
<dbReference type="Proteomes" id="UP001060919">
    <property type="component" value="Chromosome"/>
</dbReference>
<dbReference type="InterPro" id="IPR027417">
    <property type="entry name" value="P-loop_NTPase"/>
</dbReference>
<dbReference type="GO" id="GO:0016887">
    <property type="term" value="F:ATP hydrolysis activity"/>
    <property type="evidence" value="ECO:0007669"/>
    <property type="project" value="InterPro"/>
</dbReference>
<keyword evidence="2" id="KW-0547">Nucleotide-binding</keyword>
<protein>
    <submittedName>
        <fullName evidence="5">ATP-binding cassette domain-containing protein</fullName>
    </submittedName>
</protein>
<dbReference type="AlphaFoldDB" id="A0A916DUG2"/>
<accession>A0A916DUG2</accession>
<dbReference type="PROSITE" id="PS00211">
    <property type="entry name" value="ABC_TRANSPORTER_1"/>
    <property type="match status" value="1"/>
</dbReference>
<gene>
    <name evidence="5" type="ORF">AsAng_0032280</name>
</gene>
<feature type="domain" description="ABC transporter" evidence="4">
    <location>
        <begin position="3"/>
        <end position="215"/>
    </location>
</feature>
<proteinExistence type="predicted"/>
<name>A0A916DUG2_9BACT</name>
<evidence type="ECO:0000313" key="5">
    <source>
        <dbReference type="EMBL" id="BDS12505.1"/>
    </source>
</evidence>